<reference evidence="2 3" key="1">
    <citation type="submission" date="2016-10" db="EMBL/GenBank/DDBJ databases">
        <authorList>
            <person name="de Groot N.N."/>
        </authorList>
    </citation>
    <scope>NUCLEOTIDE SEQUENCE [LARGE SCALE GENOMIC DNA]</scope>
    <source>
        <strain evidence="2 3">CGMCC 1.10825</strain>
    </source>
</reference>
<keyword evidence="1" id="KW-0812">Transmembrane</keyword>
<gene>
    <name evidence="2" type="ORF">SAMN02927937_01924</name>
</gene>
<accession>A0A1H6LHS0</accession>
<keyword evidence="1" id="KW-0472">Membrane</keyword>
<dbReference type="OrthoDB" id="965642at2"/>
<sequence length="186" mass="21208">MSNICTNCDTANSLDAKFCKSCGYSLPKQNSVKEVIHTETETDKKVIKKKSNIPAVIGSVVGFFAMYFLVQSFFNNDNSIDKEMKAIADELNKTCPVQVDEYTVLENTVALPGKVFQYNYKLISLDKSEVNLDTVRKYVYPGILENIKTNPSMEPQRKRDVTFKYCYKDKNGAFVDQYVVKPNDYK</sequence>
<name>A0A1H6LHS0_9FLAO</name>
<evidence type="ECO:0000256" key="1">
    <source>
        <dbReference type="SAM" id="Phobius"/>
    </source>
</evidence>
<dbReference type="STRING" id="1159016.SAMN02927937_01924"/>
<keyword evidence="3" id="KW-1185">Reference proteome</keyword>
<evidence type="ECO:0000313" key="2">
    <source>
        <dbReference type="EMBL" id="SEH88071.1"/>
    </source>
</evidence>
<dbReference type="Proteomes" id="UP000199634">
    <property type="component" value="Unassembled WGS sequence"/>
</dbReference>
<organism evidence="2 3">
    <name type="scientific">Paenimyroides marinum</name>
    <dbReference type="NCBI Taxonomy" id="1159016"/>
    <lineage>
        <taxon>Bacteria</taxon>
        <taxon>Pseudomonadati</taxon>
        <taxon>Bacteroidota</taxon>
        <taxon>Flavobacteriia</taxon>
        <taxon>Flavobacteriales</taxon>
        <taxon>Flavobacteriaceae</taxon>
        <taxon>Paenimyroides</taxon>
    </lineage>
</organism>
<dbReference type="RefSeq" id="WP_091099654.1">
    <property type="nucleotide sequence ID" value="NZ_FNXE01000026.1"/>
</dbReference>
<dbReference type="EMBL" id="FNXE01000026">
    <property type="protein sequence ID" value="SEH88071.1"/>
    <property type="molecule type" value="Genomic_DNA"/>
</dbReference>
<protein>
    <recommendedName>
        <fullName evidence="4">Zinc ribbon domain-containing protein</fullName>
    </recommendedName>
</protein>
<feature type="transmembrane region" description="Helical" evidence="1">
    <location>
        <begin position="53"/>
        <end position="74"/>
    </location>
</feature>
<dbReference type="AlphaFoldDB" id="A0A1H6LHS0"/>
<evidence type="ECO:0000313" key="3">
    <source>
        <dbReference type="Proteomes" id="UP000199634"/>
    </source>
</evidence>
<proteinExistence type="predicted"/>
<evidence type="ECO:0008006" key="4">
    <source>
        <dbReference type="Google" id="ProtNLM"/>
    </source>
</evidence>
<keyword evidence="1" id="KW-1133">Transmembrane helix</keyword>